<feature type="region of interest" description="Disordered" evidence="3">
    <location>
        <begin position="375"/>
        <end position="396"/>
    </location>
</feature>
<proteinExistence type="predicted"/>
<dbReference type="EMBL" id="JAIQCJ010002005">
    <property type="protein sequence ID" value="KAJ8785910.1"/>
    <property type="molecule type" value="Genomic_DNA"/>
</dbReference>
<comment type="caution">
    <text evidence="5">The sequence shown here is derived from an EMBL/GenBank/DDBJ whole genome shotgun (WGS) entry which is preliminary data.</text>
</comment>
<reference evidence="5 6" key="1">
    <citation type="submission" date="2022-11" db="EMBL/GenBank/DDBJ databases">
        <title>Whole genome sequence of Eschrichtius robustus ER-17-0199.</title>
        <authorList>
            <person name="Bruniche-Olsen A."/>
            <person name="Black A.N."/>
            <person name="Fields C.J."/>
            <person name="Walden K."/>
            <person name="Dewoody J.A."/>
        </authorList>
    </citation>
    <scope>NUCLEOTIDE SEQUENCE [LARGE SCALE GENOMIC DNA]</scope>
    <source>
        <strain evidence="5">ER-17-0199</strain>
        <tissue evidence="5">Blubber</tissue>
    </source>
</reference>
<dbReference type="SUPFAM" id="SSF54928">
    <property type="entry name" value="RNA-binding domain, RBD"/>
    <property type="match status" value="1"/>
</dbReference>
<dbReference type="InterPro" id="IPR000504">
    <property type="entry name" value="RRM_dom"/>
</dbReference>
<evidence type="ECO:0000256" key="2">
    <source>
        <dbReference type="PROSITE-ProRule" id="PRU00176"/>
    </source>
</evidence>
<dbReference type="Gene3D" id="3.40.50.10420">
    <property type="entry name" value="NagB/RpiA/CoA transferase-like"/>
    <property type="match status" value="1"/>
</dbReference>
<dbReference type="InterPro" id="IPR037171">
    <property type="entry name" value="NagB/RpiA_transferase-like"/>
</dbReference>
<dbReference type="Gene3D" id="3.30.70.330">
    <property type="match status" value="1"/>
</dbReference>
<keyword evidence="2" id="KW-0694">RNA-binding</keyword>
<name>A0AB34H5F5_ESCRO</name>
<dbReference type="InterPro" id="IPR035979">
    <property type="entry name" value="RBD_domain_sf"/>
</dbReference>
<keyword evidence="6" id="KW-1185">Reference proteome</keyword>
<evidence type="ECO:0000256" key="1">
    <source>
        <dbReference type="ARBA" id="ARBA00015518"/>
    </source>
</evidence>
<dbReference type="InterPro" id="IPR012677">
    <property type="entry name" value="Nucleotide-bd_a/b_plait_sf"/>
</dbReference>
<dbReference type="SUPFAM" id="SSF100950">
    <property type="entry name" value="NagB/RpiA/CoA transferase-like"/>
    <property type="match status" value="1"/>
</dbReference>
<evidence type="ECO:0000313" key="6">
    <source>
        <dbReference type="Proteomes" id="UP001159641"/>
    </source>
</evidence>
<evidence type="ECO:0000313" key="5">
    <source>
        <dbReference type="EMBL" id="KAJ8785910.1"/>
    </source>
</evidence>
<feature type="domain" description="RRM" evidence="4">
    <location>
        <begin position="397"/>
        <end position="470"/>
    </location>
</feature>
<organism evidence="5 6">
    <name type="scientific">Eschrichtius robustus</name>
    <name type="common">California gray whale</name>
    <name type="synonym">Eschrichtius gibbosus</name>
    <dbReference type="NCBI Taxonomy" id="9764"/>
    <lineage>
        <taxon>Eukaryota</taxon>
        <taxon>Metazoa</taxon>
        <taxon>Chordata</taxon>
        <taxon>Craniata</taxon>
        <taxon>Vertebrata</taxon>
        <taxon>Euteleostomi</taxon>
        <taxon>Mammalia</taxon>
        <taxon>Eutheria</taxon>
        <taxon>Laurasiatheria</taxon>
        <taxon>Artiodactyla</taxon>
        <taxon>Whippomorpha</taxon>
        <taxon>Cetacea</taxon>
        <taxon>Mysticeti</taxon>
        <taxon>Eschrichtiidae</taxon>
        <taxon>Eschrichtius</taxon>
    </lineage>
</organism>
<gene>
    <name evidence="5" type="ORF">J1605_006870</name>
</gene>
<dbReference type="PANTHER" id="PTHR13017:SF0">
    <property type="entry name" value="METHENYLTETRAHYDROFOLATE SYNTHASE DOMAIN-CONTAINING PROTEIN"/>
    <property type="match status" value="1"/>
</dbReference>
<dbReference type="Pfam" id="PF01812">
    <property type="entry name" value="5-FTHF_cyc-lig"/>
    <property type="match status" value="1"/>
</dbReference>
<dbReference type="InterPro" id="IPR002698">
    <property type="entry name" value="FTHF_cligase"/>
</dbReference>
<protein>
    <recommendedName>
        <fullName evidence="1">Methenyltetrahydrofolate synthase domain-containing protein</fullName>
    </recommendedName>
</protein>
<accession>A0AB34H5F5</accession>
<dbReference type="AlphaFoldDB" id="A0AB34H5F5"/>
<dbReference type="PANTHER" id="PTHR13017">
    <property type="entry name" value="5-FORMYLTETRAHYDROFOLATE CYCLO-LIGASE-RELATED"/>
    <property type="match status" value="1"/>
</dbReference>
<dbReference type="InterPro" id="IPR024185">
    <property type="entry name" value="FTHF_cligase-like_sf"/>
</dbReference>
<dbReference type="Proteomes" id="UP001159641">
    <property type="component" value="Unassembled WGS sequence"/>
</dbReference>
<evidence type="ECO:0000259" key="4">
    <source>
        <dbReference type="PROSITE" id="PS50102"/>
    </source>
</evidence>
<evidence type="ECO:0000256" key="3">
    <source>
        <dbReference type="SAM" id="MobiDB-lite"/>
    </source>
</evidence>
<dbReference type="FunFam" id="3.30.70.330:FF:000393">
    <property type="entry name" value="Methenyltetrahydrofolate synthetase domain containing"/>
    <property type="match status" value="1"/>
</dbReference>
<dbReference type="GO" id="GO:0005737">
    <property type="term" value="C:cytoplasm"/>
    <property type="evidence" value="ECO:0007669"/>
    <property type="project" value="TreeGrafter"/>
</dbReference>
<sequence length="488" mass="52872">MSGGAELGVQREQAGPGPRACCTVGFLSVSSSVTPFIAVGVSKQDIREQIWDYMESRNLADFPRPVHHRIPNFKCTFVYLPNQGSYLACQNIKDLEVFARTQEVKVDPDKPLEGVRLLALQGALRPRVCPQGVRNYSTPVGLDSRVLVDLVVVGSVAVSEKGWRIGKGEGYADLEYAMMVSMGAVSQGTPVVTIVHDCQVVDIPETLLEDHDLTVDYILTPTRVVTTGCARPKPAGIVWSKVGPRGVQSLGVRQRGGAVDSVRSVCWKAFLILQLIAVCMCASLGSDTLKECKNLNSLRRQKGDVGGSWVGQTRMVFGILWEPEPLEDWSISCEMMGKMPVLRSLRCREEQAGKDVTLRDKHRSLPGARAALSTVRSPRELPSLESGSVPGEDVPSSTVYVGNLPRDARVSELKRALSARGAAPSRLTWQGPQRGAFLHYRDPAEAWQAISRLQGFCLGANTARVALARQQGASGPAGGRAGEPHPDP</sequence>
<dbReference type="PROSITE" id="PS50102">
    <property type="entry name" value="RRM"/>
    <property type="match status" value="1"/>
</dbReference>
<dbReference type="GO" id="GO:0003723">
    <property type="term" value="F:RNA binding"/>
    <property type="evidence" value="ECO:0007669"/>
    <property type="project" value="UniProtKB-UniRule"/>
</dbReference>